<evidence type="ECO:0000313" key="1">
    <source>
        <dbReference type="EMBL" id="BBG29421.1"/>
    </source>
</evidence>
<accession>A0A348HCR9</accession>
<dbReference type="EMBL" id="AP018933">
    <property type="protein sequence ID" value="BBG29421.1"/>
    <property type="molecule type" value="Genomic_DNA"/>
</dbReference>
<name>A0A348HCR9_9GAMM</name>
<dbReference type="Proteomes" id="UP000267342">
    <property type="component" value="Chromosome"/>
</dbReference>
<dbReference type="RefSeq" id="WP_027705083.1">
    <property type="nucleotide sequence ID" value="NZ_AP018933.1"/>
</dbReference>
<proteinExistence type="predicted"/>
<protein>
    <submittedName>
        <fullName evidence="1">Predicted membrane protein</fullName>
    </submittedName>
</protein>
<gene>
    <name evidence="1" type="ORF">ZBT109_0643</name>
</gene>
<dbReference type="KEGG" id="zpl:ZBT109_0643"/>
<evidence type="ECO:0000313" key="2">
    <source>
        <dbReference type="Proteomes" id="UP000267342"/>
    </source>
</evidence>
<organism evidence="1 2">
    <name type="scientific">Zymobacter palmae</name>
    <dbReference type="NCBI Taxonomy" id="33074"/>
    <lineage>
        <taxon>Bacteria</taxon>
        <taxon>Pseudomonadati</taxon>
        <taxon>Pseudomonadota</taxon>
        <taxon>Gammaproteobacteria</taxon>
        <taxon>Oceanospirillales</taxon>
        <taxon>Halomonadaceae</taxon>
        <taxon>Zymobacter group</taxon>
        <taxon>Zymobacter</taxon>
    </lineage>
</organism>
<keyword evidence="2" id="KW-1185">Reference proteome</keyword>
<reference evidence="1 2" key="1">
    <citation type="submission" date="2018-09" db="EMBL/GenBank/DDBJ databases">
        <title>Zymobacter palmae IAM14233 (=T109) whole genome analysis.</title>
        <authorList>
            <person name="Yanase H."/>
        </authorList>
    </citation>
    <scope>NUCLEOTIDE SEQUENCE [LARGE SCALE GENOMIC DNA]</scope>
    <source>
        <strain evidence="1 2">IAM14233</strain>
    </source>
</reference>
<dbReference type="OrthoDB" id="3479at2"/>
<sequence length="207" mass="24142">MTGALVEFTHHDHQDSVYTTRIGLIFRKTLTITAEGLQWKNRFIHFNDIAAIGWGGLYPIYSFIPTGTIYCILLQDDRDRFPTQIVTRRKSVYKKIVEQLWEHACSRLMISLLVGLQHGKRYRFSSAVIDDRGLYISRPRLLRPSEMFYFTWDRVDLWSNNGQLFIGQRNGLFHQLPYASCDNIHLLEAMVSSAIEHGYDQLSQLLK</sequence>
<dbReference type="AlphaFoldDB" id="A0A348HCR9"/>